<protein>
    <recommendedName>
        <fullName evidence="3">KaiC-like domain-containing protein</fullName>
    </recommendedName>
</protein>
<dbReference type="InterPro" id="IPR055927">
    <property type="entry name" value="DUF7504"/>
</dbReference>
<dbReference type="InterPro" id="IPR027417">
    <property type="entry name" value="P-loop_NTPase"/>
</dbReference>
<reference evidence="1" key="1">
    <citation type="journal article" date="2021" name="ISME J.">
        <title>Mercury methylation by metabolically versatile and cosmopolitan marine bacteria.</title>
        <authorList>
            <person name="Lin H."/>
            <person name="Ascher D.B."/>
            <person name="Myung Y."/>
            <person name="Lamborg C.H."/>
            <person name="Hallam S.J."/>
            <person name="Gionfriddo C.M."/>
            <person name="Holt K.E."/>
            <person name="Moreau J.W."/>
        </authorList>
    </citation>
    <scope>NUCLEOTIDE SEQUENCE</scope>
    <source>
        <strain evidence="1">SI075_bin30</strain>
    </source>
</reference>
<dbReference type="Proteomes" id="UP000722459">
    <property type="component" value="Unassembled WGS sequence"/>
</dbReference>
<gene>
    <name evidence="1" type="ORF">HON47_01270</name>
</gene>
<accession>A0A8T5GDZ5</accession>
<evidence type="ECO:0000313" key="1">
    <source>
        <dbReference type="EMBL" id="MBT4870185.1"/>
    </source>
</evidence>
<evidence type="ECO:0000313" key="2">
    <source>
        <dbReference type="Proteomes" id="UP000722459"/>
    </source>
</evidence>
<dbReference type="Gene3D" id="3.40.50.300">
    <property type="entry name" value="P-loop containing nucleotide triphosphate hydrolases"/>
    <property type="match status" value="1"/>
</dbReference>
<evidence type="ECO:0008006" key="3">
    <source>
        <dbReference type="Google" id="ProtNLM"/>
    </source>
</evidence>
<name>A0A8T5GDZ5_9ARCH</name>
<organism evidence="1 2">
    <name type="scientific">Candidatus Iainarchaeum sp</name>
    <dbReference type="NCBI Taxonomy" id="3101447"/>
    <lineage>
        <taxon>Archaea</taxon>
        <taxon>Candidatus Iainarchaeota</taxon>
        <taxon>Candidatus Iainarchaeia</taxon>
        <taxon>Candidatus Iainarchaeales</taxon>
        <taxon>Candidatus Iainarchaeaceae</taxon>
        <taxon>Candidatus Iainarchaeum</taxon>
    </lineage>
</organism>
<proteinExistence type="predicted"/>
<comment type="caution">
    <text evidence="1">The sequence shown here is derived from an EMBL/GenBank/DDBJ whole genome shotgun (WGS) entry which is preliminary data.</text>
</comment>
<dbReference type="AlphaFoldDB" id="A0A8T5GDZ5"/>
<dbReference type="EMBL" id="JABJNZ010000021">
    <property type="protein sequence ID" value="MBT4870185.1"/>
    <property type="molecule type" value="Genomic_DNA"/>
</dbReference>
<dbReference type="Pfam" id="PF24336">
    <property type="entry name" value="DUF7504"/>
    <property type="match status" value="1"/>
</dbReference>
<sequence length="188" mass="20869">MPKKFKMKDLLIGENTISVVVADAHNYLEETASVIKELTTKNGIPGVYVTLNKPYKTIKKKFDENGVNTKMLIFIDAISAEAGKVEKEAGCVYVQTPKSLSDMSIAIGEAVKAIPSERKFVFFDSLTTLLVYNKAHSVLRFTHFLTNKMRSWDVDGVILSLDSDINSDIFQQIVLFADNTVNLSKGGK</sequence>